<dbReference type="OrthoDB" id="9769590at2"/>
<evidence type="ECO:0000313" key="3">
    <source>
        <dbReference type="Proteomes" id="UP000295215"/>
    </source>
</evidence>
<keyword evidence="3" id="KW-1185">Reference proteome</keyword>
<evidence type="ECO:0000313" key="2">
    <source>
        <dbReference type="EMBL" id="TDS50939.1"/>
    </source>
</evidence>
<dbReference type="Proteomes" id="UP000295215">
    <property type="component" value="Unassembled WGS sequence"/>
</dbReference>
<dbReference type="EMBL" id="SOAG01000047">
    <property type="protein sequence ID" value="TDS50939.1"/>
    <property type="molecule type" value="Genomic_DNA"/>
</dbReference>
<protein>
    <submittedName>
        <fullName evidence="2">Uncharacterized membrane-anchored protein YjiN (DUF445 family)</fullName>
    </submittedName>
</protein>
<dbReference type="GO" id="GO:0005886">
    <property type="term" value="C:plasma membrane"/>
    <property type="evidence" value="ECO:0007669"/>
    <property type="project" value="TreeGrafter"/>
</dbReference>
<dbReference type="AlphaFoldDB" id="A0A4R7EUX9"/>
<reference evidence="2 3" key="1">
    <citation type="submission" date="2019-03" db="EMBL/GenBank/DDBJ databases">
        <title>Genomic Encyclopedia of Archaeal and Bacterial Type Strains, Phase II (KMG-II): from individual species to whole genera.</title>
        <authorList>
            <person name="Goeker M."/>
        </authorList>
    </citation>
    <scope>NUCLEOTIDE SEQUENCE [LARGE SCALE GENOMIC DNA]</scope>
    <source>
        <strain evidence="2 3">DSM 28213</strain>
    </source>
</reference>
<dbReference type="RefSeq" id="WP_133713775.1">
    <property type="nucleotide sequence ID" value="NZ_SOAG01000047.1"/>
</dbReference>
<keyword evidence="1" id="KW-0812">Transmembrane</keyword>
<keyword evidence="1" id="KW-1133">Transmembrane helix</keyword>
<feature type="transmembrane region" description="Helical" evidence="1">
    <location>
        <begin position="387"/>
        <end position="407"/>
    </location>
</feature>
<comment type="caution">
    <text evidence="2">The sequence shown here is derived from an EMBL/GenBank/DDBJ whole genome shotgun (WGS) entry which is preliminary data.</text>
</comment>
<dbReference type="InterPro" id="IPR007383">
    <property type="entry name" value="DUF445"/>
</dbReference>
<dbReference type="PANTHER" id="PTHR38442:SF1">
    <property type="entry name" value="INNER MEMBRANE PROTEIN"/>
    <property type="match status" value="1"/>
</dbReference>
<proteinExistence type="predicted"/>
<dbReference type="Pfam" id="PF04286">
    <property type="entry name" value="DUF445"/>
    <property type="match status" value="1"/>
</dbReference>
<gene>
    <name evidence="2" type="ORF">C8P70_1473</name>
</gene>
<name>A0A4R7EUX9_9FLAO</name>
<keyword evidence="1" id="KW-0472">Membrane</keyword>
<accession>A0A4R7EUX9</accession>
<organism evidence="2 3">
    <name type="scientific">Myroides indicus</name>
    <dbReference type="NCBI Taxonomy" id="1323422"/>
    <lineage>
        <taxon>Bacteria</taxon>
        <taxon>Pseudomonadati</taxon>
        <taxon>Bacteroidota</taxon>
        <taxon>Flavobacteriia</taxon>
        <taxon>Flavobacteriales</taxon>
        <taxon>Flavobacteriaceae</taxon>
        <taxon>Myroides</taxon>
    </lineage>
</organism>
<sequence>MSDKKSQLRKHKAIATGLFLLMAMVYISMLYTIKYHFSPWMEYVKAFSEAAMVGALADWFAVTALFKYPMGLKIPHTNLIENSKNKIGENLGTFVTENFLTSDTIRPYIEKIDLASVISKWMNQSKNQLLLEEELTVLGKKVIANLQDDSTINFLVTKANKRIKSLDLHGFASKGIMYALEKGEHNRLVNFILPKAQIYVEKHREDIYQTLIEKKPLLGLVGGKAITNQLINGINSFLQDIYQNPDHKLRQEMTLYLQKLATEIENSEQWKNKLKEILLQFITNDTIKIYLSDFWFSTKTTVLEQLDNKNSALRKYIQKNIKDIATNLESDQNLRFKINKQIQHSVYRLALKNIQEVNTLIQNTVQKWDGRELSNKLELEVGKDLQFIRINGTLVGGLVGLLIYIISNLLNLQ</sequence>
<feature type="transmembrane region" description="Helical" evidence="1">
    <location>
        <begin position="12"/>
        <end position="31"/>
    </location>
</feature>
<dbReference type="PANTHER" id="PTHR38442">
    <property type="entry name" value="INNER MEMBRANE PROTEIN-RELATED"/>
    <property type="match status" value="1"/>
</dbReference>
<evidence type="ECO:0000256" key="1">
    <source>
        <dbReference type="SAM" id="Phobius"/>
    </source>
</evidence>